<feature type="region of interest" description="Disordered" evidence="1">
    <location>
        <begin position="179"/>
        <end position="207"/>
    </location>
</feature>
<keyword evidence="3" id="KW-1185">Reference proteome</keyword>
<dbReference type="EMBL" id="KZ293719">
    <property type="protein sequence ID" value="PBK82312.1"/>
    <property type="molecule type" value="Genomic_DNA"/>
</dbReference>
<name>A0A2H3CT01_ARMGA</name>
<dbReference type="AlphaFoldDB" id="A0A2H3CT01"/>
<organism evidence="2 3">
    <name type="scientific">Armillaria gallica</name>
    <name type="common">Bulbous honey fungus</name>
    <name type="synonym">Armillaria bulbosa</name>
    <dbReference type="NCBI Taxonomy" id="47427"/>
    <lineage>
        <taxon>Eukaryota</taxon>
        <taxon>Fungi</taxon>
        <taxon>Dikarya</taxon>
        <taxon>Basidiomycota</taxon>
        <taxon>Agaricomycotina</taxon>
        <taxon>Agaricomycetes</taxon>
        <taxon>Agaricomycetidae</taxon>
        <taxon>Agaricales</taxon>
        <taxon>Marasmiineae</taxon>
        <taxon>Physalacriaceae</taxon>
        <taxon>Armillaria</taxon>
    </lineage>
</organism>
<sequence length="207" mass="22491">MPPVYGIRDGYGTVYGIRSKPVLYLRGPFAIRLTAVTCTAVTVYGTVGIPITYPNLAGKPSASLTPAWPKPMSTRNSKSSTEKSPFPTFPSRLCYSSPTYSNSSTTSCATFKTLTDTLSFLVSYPAFWRRSHQPPIFSVKLPRCVSPLDPSTTQMPSPTLLRTGPVNVTVVHQYARSTLTLPPSQPLRSSSIAMNDDDGGTQARDFT</sequence>
<evidence type="ECO:0000313" key="3">
    <source>
        <dbReference type="Proteomes" id="UP000217790"/>
    </source>
</evidence>
<feature type="compositionally biased region" description="Polar residues" evidence="1">
    <location>
        <begin position="179"/>
        <end position="193"/>
    </location>
</feature>
<dbReference type="Proteomes" id="UP000217790">
    <property type="component" value="Unassembled WGS sequence"/>
</dbReference>
<evidence type="ECO:0000256" key="1">
    <source>
        <dbReference type="SAM" id="MobiDB-lite"/>
    </source>
</evidence>
<dbReference type="InParanoid" id="A0A2H3CT01"/>
<proteinExistence type="predicted"/>
<protein>
    <submittedName>
        <fullName evidence="2">Uncharacterized protein</fullName>
    </submittedName>
</protein>
<reference evidence="3" key="1">
    <citation type="journal article" date="2017" name="Nat. Ecol. Evol.">
        <title>Genome expansion and lineage-specific genetic innovations in the forest pathogenic fungi Armillaria.</title>
        <authorList>
            <person name="Sipos G."/>
            <person name="Prasanna A.N."/>
            <person name="Walter M.C."/>
            <person name="O'Connor E."/>
            <person name="Balint B."/>
            <person name="Krizsan K."/>
            <person name="Kiss B."/>
            <person name="Hess J."/>
            <person name="Varga T."/>
            <person name="Slot J."/>
            <person name="Riley R."/>
            <person name="Boka B."/>
            <person name="Rigling D."/>
            <person name="Barry K."/>
            <person name="Lee J."/>
            <person name="Mihaltcheva S."/>
            <person name="LaButti K."/>
            <person name="Lipzen A."/>
            <person name="Waldron R."/>
            <person name="Moloney N.M."/>
            <person name="Sperisen C."/>
            <person name="Kredics L."/>
            <person name="Vagvoelgyi C."/>
            <person name="Patrignani A."/>
            <person name="Fitzpatrick D."/>
            <person name="Nagy I."/>
            <person name="Doyle S."/>
            <person name="Anderson J.B."/>
            <person name="Grigoriev I.V."/>
            <person name="Gueldener U."/>
            <person name="Muensterkoetter M."/>
            <person name="Nagy L.G."/>
        </authorList>
    </citation>
    <scope>NUCLEOTIDE SEQUENCE [LARGE SCALE GENOMIC DNA]</scope>
    <source>
        <strain evidence="3">Ar21-2</strain>
    </source>
</reference>
<gene>
    <name evidence="2" type="ORF">ARMGADRAFT_1171026</name>
</gene>
<evidence type="ECO:0000313" key="2">
    <source>
        <dbReference type="EMBL" id="PBK82312.1"/>
    </source>
</evidence>
<accession>A0A2H3CT01</accession>